<evidence type="ECO:0000256" key="7">
    <source>
        <dbReference type="SAM" id="MobiDB-lite"/>
    </source>
</evidence>
<evidence type="ECO:0000256" key="5">
    <source>
        <dbReference type="ARBA" id="ARBA00023002"/>
    </source>
</evidence>
<dbReference type="PANTHER" id="PTHR24291:SF201">
    <property type="entry name" value="CYTOCHROME P450, FAMILY 4, SUBFAMILY B, POLYPEPTIDE 7"/>
    <property type="match status" value="1"/>
</dbReference>
<keyword evidence="9" id="KW-1185">Reference proteome</keyword>
<dbReference type="EMBL" id="CAJVCH010420635">
    <property type="protein sequence ID" value="CAG7818424.1"/>
    <property type="molecule type" value="Genomic_DNA"/>
</dbReference>
<dbReference type="Proteomes" id="UP000708208">
    <property type="component" value="Unassembled WGS sequence"/>
</dbReference>
<dbReference type="AlphaFoldDB" id="A0A8J2KSW9"/>
<evidence type="ECO:0000256" key="3">
    <source>
        <dbReference type="ARBA" id="ARBA00022617"/>
    </source>
</evidence>
<evidence type="ECO:0000313" key="8">
    <source>
        <dbReference type="EMBL" id="CAG7818424.1"/>
    </source>
</evidence>
<comment type="similarity">
    <text evidence="2">Belongs to the cytochrome P450 family.</text>
</comment>
<gene>
    <name evidence="8" type="ORF">AFUS01_LOCUS28930</name>
</gene>
<dbReference type="GO" id="GO:0004497">
    <property type="term" value="F:monooxygenase activity"/>
    <property type="evidence" value="ECO:0007669"/>
    <property type="project" value="InterPro"/>
</dbReference>
<sequence length="101" mass="11522">DMVMQYLVGKSTNCLSNSNQDYATAVHNQTKFVSERGCSPWLWPKIAWKLSKNGAKEKTNIEFLHSFMDKIVQERKEEISGSKNATPMNLDRLNGDESPEK</sequence>
<name>A0A8J2KSW9_9HEXA</name>
<feature type="non-terminal residue" evidence="8">
    <location>
        <position position="1"/>
    </location>
</feature>
<accession>A0A8J2KSW9</accession>
<evidence type="ECO:0000256" key="1">
    <source>
        <dbReference type="ARBA" id="ARBA00001971"/>
    </source>
</evidence>
<keyword evidence="3" id="KW-0349">Heme</keyword>
<evidence type="ECO:0000256" key="6">
    <source>
        <dbReference type="ARBA" id="ARBA00023004"/>
    </source>
</evidence>
<evidence type="ECO:0000256" key="2">
    <source>
        <dbReference type="ARBA" id="ARBA00010617"/>
    </source>
</evidence>
<reference evidence="8" key="1">
    <citation type="submission" date="2021-06" db="EMBL/GenBank/DDBJ databases">
        <authorList>
            <person name="Hodson N. C."/>
            <person name="Mongue J. A."/>
            <person name="Jaron S. K."/>
        </authorList>
    </citation>
    <scope>NUCLEOTIDE SEQUENCE</scope>
</reference>
<evidence type="ECO:0000256" key="4">
    <source>
        <dbReference type="ARBA" id="ARBA00022723"/>
    </source>
</evidence>
<keyword evidence="5" id="KW-0560">Oxidoreductase</keyword>
<dbReference type="OrthoDB" id="7551235at2759"/>
<dbReference type="PANTHER" id="PTHR24291">
    <property type="entry name" value="CYTOCHROME P450 FAMILY 4"/>
    <property type="match status" value="1"/>
</dbReference>
<organism evidence="8 9">
    <name type="scientific">Allacma fusca</name>
    <dbReference type="NCBI Taxonomy" id="39272"/>
    <lineage>
        <taxon>Eukaryota</taxon>
        <taxon>Metazoa</taxon>
        <taxon>Ecdysozoa</taxon>
        <taxon>Arthropoda</taxon>
        <taxon>Hexapoda</taxon>
        <taxon>Collembola</taxon>
        <taxon>Symphypleona</taxon>
        <taxon>Sminthuridae</taxon>
        <taxon>Allacma</taxon>
    </lineage>
</organism>
<dbReference type="Pfam" id="PF00067">
    <property type="entry name" value="p450"/>
    <property type="match status" value="1"/>
</dbReference>
<comment type="caution">
    <text evidence="8">The sequence shown here is derived from an EMBL/GenBank/DDBJ whole genome shotgun (WGS) entry which is preliminary data.</text>
</comment>
<feature type="region of interest" description="Disordered" evidence="7">
    <location>
        <begin position="76"/>
        <end position="101"/>
    </location>
</feature>
<dbReference type="GO" id="GO:0016705">
    <property type="term" value="F:oxidoreductase activity, acting on paired donors, with incorporation or reduction of molecular oxygen"/>
    <property type="evidence" value="ECO:0007669"/>
    <property type="project" value="InterPro"/>
</dbReference>
<proteinExistence type="inferred from homology"/>
<keyword evidence="6" id="KW-0408">Iron</keyword>
<dbReference type="GO" id="GO:0020037">
    <property type="term" value="F:heme binding"/>
    <property type="evidence" value="ECO:0007669"/>
    <property type="project" value="InterPro"/>
</dbReference>
<dbReference type="InterPro" id="IPR001128">
    <property type="entry name" value="Cyt_P450"/>
</dbReference>
<keyword evidence="4" id="KW-0479">Metal-binding</keyword>
<protein>
    <submittedName>
        <fullName evidence="8">Uncharacterized protein</fullName>
    </submittedName>
</protein>
<evidence type="ECO:0000313" key="9">
    <source>
        <dbReference type="Proteomes" id="UP000708208"/>
    </source>
</evidence>
<dbReference type="GO" id="GO:0005506">
    <property type="term" value="F:iron ion binding"/>
    <property type="evidence" value="ECO:0007669"/>
    <property type="project" value="InterPro"/>
</dbReference>
<feature type="non-terminal residue" evidence="8">
    <location>
        <position position="101"/>
    </location>
</feature>
<dbReference type="InterPro" id="IPR050196">
    <property type="entry name" value="Cytochrome_P450_Monoox"/>
</dbReference>
<comment type="cofactor">
    <cofactor evidence="1">
        <name>heme</name>
        <dbReference type="ChEBI" id="CHEBI:30413"/>
    </cofactor>
</comment>